<comment type="caution">
    <text evidence="2">The sequence shown here is derived from an EMBL/GenBank/DDBJ whole genome shotgun (WGS) entry which is preliminary data.</text>
</comment>
<evidence type="ECO:0000256" key="1">
    <source>
        <dbReference type="SAM" id="MobiDB-lite"/>
    </source>
</evidence>
<dbReference type="EMBL" id="JPOX01000020">
    <property type="protein sequence ID" value="KFX46000.1"/>
    <property type="molecule type" value="Genomic_DNA"/>
</dbReference>
<accession>A0A093V1I3</accession>
<dbReference type="HOGENOM" id="CLU_3360000_0_0_1"/>
<gene>
    <name evidence="2" type="ORF">GQ26_0200030</name>
</gene>
<protein>
    <submittedName>
        <fullName evidence="2">Uncharacterized protein</fullName>
    </submittedName>
</protein>
<reference key="1">
    <citation type="journal article" date="2014" name="PLoS Genet.">
        <title>Signature Gene Expression Reveals Novel Clues to the Molecular Mechanisms of Dimorphic Transition in Penicillium marneffei.</title>
        <authorList>
            <person name="Yang E."/>
            <person name="Wang G."/>
            <person name="Cai J."/>
            <person name="Woo P.C."/>
            <person name="Lau S.K."/>
            <person name="Yuen K.-Y."/>
            <person name="Chow W.-N."/>
            <person name="Lin X."/>
        </authorList>
    </citation>
    <scope>NUCLEOTIDE SEQUENCE [LARGE SCALE GENOMIC DNA]</scope>
    <source>
        <strain>PM1</strain>
    </source>
</reference>
<name>A0A093V1I3_TALMA</name>
<organism evidence="2">
    <name type="scientific">Talaromyces marneffei PM1</name>
    <dbReference type="NCBI Taxonomy" id="1077442"/>
    <lineage>
        <taxon>Eukaryota</taxon>
        <taxon>Fungi</taxon>
        <taxon>Dikarya</taxon>
        <taxon>Ascomycota</taxon>
        <taxon>Pezizomycotina</taxon>
        <taxon>Eurotiomycetes</taxon>
        <taxon>Eurotiomycetidae</taxon>
        <taxon>Eurotiales</taxon>
        <taxon>Trichocomaceae</taxon>
        <taxon>Talaromyces</taxon>
        <taxon>Talaromyces sect. Talaromyces</taxon>
    </lineage>
</organism>
<dbReference type="AlphaFoldDB" id="A0A093V1I3"/>
<reference evidence="2" key="2">
    <citation type="journal article" date="2014" name="PLoS Genet.">
        <title>Signature gene expression reveals novel clues to the molecular mechanisms of dimorphic transition in Penicillium marneffei.</title>
        <authorList>
            <person name="Yang E."/>
            <person name="Wang G."/>
            <person name="Cai J."/>
            <person name="Woo P.C."/>
            <person name="Lau S.K."/>
            <person name="Yuen K.-Y."/>
            <person name="Chow W.-N."/>
            <person name="Lin X."/>
        </authorList>
    </citation>
    <scope>NUCLEOTIDE SEQUENCE</scope>
    <source>
        <strain evidence="2">PM1</strain>
    </source>
</reference>
<evidence type="ECO:0000313" key="2">
    <source>
        <dbReference type="EMBL" id="KFX46000.1"/>
    </source>
</evidence>
<sequence>MPHKLSDYSDSNSTSTVSSTDRMPGAEVSGNHNGDE</sequence>
<proteinExistence type="predicted"/>
<dbReference type="eggNOG" id="ENOG502RAZX">
    <property type="taxonomic scope" value="Eukaryota"/>
</dbReference>
<feature type="compositionally biased region" description="Low complexity" evidence="1">
    <location>
        <begin position="8"/>
        <end position="21"/>
    </location>
</feature>
<feature type="region of interest" description="Disordered" evidence="1">
    <location>
        <begin position="1"/>
        <end position="36"/>
    </location>
</feature>